<organism evidence="2 3">
    <name type="scientific">Cellulomonas gelida</name>
    <dbReference type="NCBI Taxonomy" id="1712"/>
    <lineage>
        <taxon>Bacteria</taxon>
        <taxon>Bacillati</taxon>
        <taxon>Actinomycetota</taxon>
        <taxon>Actinomycetes</taxon>
        <taxon>Micrococcales</taxon>
        <taxon>Cellulomonadaceae</taxon>
        <taxon>Cellulomonas</taxon>
    </lineage>
</organism>
<keyword evidence="1" id="KW-0472">Membrane</keyword>
<feature type="transmembrane region" description="Helical" evidence="1">
    <location>
        <begin position="120"/>
        <end position="146"/>
    </location>
</feature>
<dbReference type="OrthoDB" id="5244396at2"/>
<protein>
    <submittedName>
        <fullName evidence="2">Uncharacterized protein</fullName>
    </submittedName>
</protein>
<name>A0A4Y3KRM3_9CELL</name>
<feature type="transmembrane region" description="Helical" evidence="1">
    <location>
        <begin position="74"/>
        <end position="93"/>
    </location>
</feature>
<evidence type="ECO:0000256" key="1">
    <source>
        <dbReference type="SAM" id="Phobius"/>
    </source>
</evidence>
<comment type="caution">
    <text evidence="2">The sequence shown here is derived from an EMBL/GenBank/DDBJ whole genome shotgun (WGS) entry which is preliminary data.</text>
</comment>
<keyword evidence="1" id="KW-0812">Transmembrane</keyword>
<dbReference type="EMBL" id="BJLQ01000038">
    <property type="protein sequence ID" value="GEA85528.1"/>
    <property type="molecule type" value="Genomic_DNA"/>
</dbReference>
<dbReference type="Proteomes" id="UP000320461">
    <property type="component" value="Unassembled WGS sequence"/>
</dbReference>
<proteinExistence type="predicted"/>
<feature type="transmembrane region" description="Helical" evidence="1">
    <location>
        <begin position="237"/>
        <end position="259"/>
    </location>
</feature>
<keyword evidence="1" id="KW-1133">Transmembrane helix</keyword>
<gene>
    <name evidence="2" type="ORF">CGE01nite_27790</name>
</gene>
<dbReference type="AlphaFoldDB" id="A0A4Y3KRM3"/>
<feature type="transmembrane region" description="Helical" evidence="1">
    <location>
        <begin position="187"/>
        <end position="207"/>
    </location>
</feature>
<evidence type="ECO:0000313" key="2">
    <source>
        <dbReference type="EMBL" id="GEA85528.1"/>
    </source>
</evidence>
<keyword evidence="3" id="KW-1185">Reference proteome</keyword>
<feature type="transmembrane region" description="Helical" evidence="1">
    <location>
        <begin position="158"/>
        <end position="180"/>
    </location>
</feature>
<accession>A0A4Y3KRM3</accession>
<feature type="transmembrane region" description="Helical" evidence="1">
    <location>
        <begin position="21"/>
        <end position="44"/>
    </location>
</feature>
<reference evidence="2 3" key="1">
    <citation type="submission" date="2019-06" db="EMBL/GenBank/DDBJ databases">
        <title>Whole genome shotgun sequence of Cellulomonas gelida NBRC 3748.</title>
        <authorList>
            <person name="Hosoyama A."/>
            <person name="Uohara A."/>
            <person name="Ohji S."/>
            <person name="Ichikawa N."/>
        </authorList>
    </citation>
    <scope>NUCLEOTIDE SEQUENCE [LARGE SCALE GENOMIC DNA]</scope>
    <source>
        <strain evidence="2 3">NBRC 3748</strain>
    </source>
</reference>
<sequence>MSALLAVARAELTKIVTLRSVWLTLGAVLAIQVLVSALSLSLYADAVAAITPDGMIEIFVGQPQEAEQAMLESLVASSLQMCIFLPVVAAVVAGQELRGRQLRTSLLAVPARGRLMTAKLVAATVFLLVPASLVALVSAVFTHLAVQEWKPGLVVSPAALSAQARFIAFAVALCLVTYAITLAARSIVVAVVAAVILTTVTMGQLVAPGLDRWLPVSAGRNLLLDPVSTPDLTSGPVLAVLVLVAWVLVTGAGAGASLARRDAP</sequence>
<dbReference type="RefSeq" id="WP_048343719.1">
    <property type="nucleotide sequence ID" value="NZ_BJLQ01000038.1"/>
</dbReference>
<evidence type="ECO:0000313" key="3">
    <source>
        <dbReference type="Proteomes" id="UP000320461"/>
    </source>
</evidence>